<dbReference type="RefSeq" id="WP_386818638.1">
    <property type="nucleotide sequence ID" value="NZ_JBHUIT010000002.1"/>
</dbReference>
<organism evidence="4 5">
    <name type="scientific">Luteolibacter algae</name>
    <dbReference type="NCBI Taxonomy" id="454151"/>
    <lineage>
        <taxon>Bacteria</taxon>
        <taxon>Pseudomonadati</taxon>
        <taxon>Verrucomicrobiota</taxon>
        <taxon>Verrucomicrobiia</taxon>
        <taxon>Verrucomicrobiales</taxon>
        <taxon>Verrucomicrobiaceae</taxon>
        <taxon>Luteolibacter</taxon>
    </lineage>
</organism>
<keyword evidence="3" id="KW-0812">Transmembrane</keyword>
<evidence type="ECO:0000256" key="1">
    <source>
        <dbReference type="SAM" id="Coils"/>
    </source>
</evidence>
<feature type="region of interest" description="Disordered" evidence="2">
    <location>
        <begin position="1024"/>
        <end position="1079"/>
    </location>
</feature>
<evidence type="ECO:0000256" key="2">
    <source>
        <dbReference type="SAM" id="MobiDB-lite"/>
    </source>
</evidence>
<protein>
    <recommendedName>
        <fullName evidence="6">DUF4175 family protein</fullName>
    </recommendedName>
</protein>
<sequence>MGAAKEIEAKLTELRRGIRRVQLVRGALVLATVLAGGLLAIMAVDYLFAPLGKLVRGVLFGCWLASLFWALKKGFSPLFRKISLVQIARWIEVRHPEMEERISTAIELSKREHSHSAGLIEALDVAARQDAAGLSASGEIKSAGTSRKWLGPAIVSGGLMLLLILAWPRQSGRLLLRVVMPFSETGNAGAGDFLIEPGEIELLEGRAVEINIRHAGVENDVELWIQPKGKKAFPQTLRGSKGEFHYVLDPVRESFRYYARSGKSQSDVYQVSVVPIPEISNPQVVYDFRSYTGLPRFTGPLGDGVNVLEGTRVTWSGVSSSHLESARLMIGGKSVAEGDLETTATGTRIKFSWEAGRDISGTAVVMAGHRLGKGLELMKFPVAVIEDREPVIDLHTPSPEVVTVKYDQRVELKYDVVEDFGVAKLQMEIDAGGDRRMSLPRELPRHRAGSQPGRFDGESVVTVADILEIFPGVKSVRLRLIVRDNRPFEVSRGPGSDESRWISLNFDNRAESLARQELRIEHEGARRQIEEALRAAREAKNQLTSLEKAVEKAELSQAEAQRLAHAKKTLIDTNESLLELAERMVESIHAKKAEKVESAADKLYNAAFTAENAVRKSQENRRKAMQQARETAEAAVRDLEQIRDEINRDQQRIEDLAKVQEMAQAQEELARQAEESLRLPLSEEQLAEWREQQKKLEQQLAIQMKNRPEALAEALSEQAERATDLMKKAGALADYQAILKDQAAAESGNEKAAEPLADFLQAVLVAEQKHIFDEVRMQLDKALQRSSSIADTLPLAAAAADGTLQQIAEQDSPAALEYAMEAKRVLAGTAAASAEIDRENAEVGFLGAQVRKAELEFLAERQAAVAKVLEEMAGGDPGEALKAVQSMQAVKTEELAAALDSVPMMDSSGEMMKAIKNSGQGARLAGEASKLAEGDNQKMASARHGQASQHLRETVKNLEKAARNLADASQKAAARGENPQQAPLSPEEMAKAAEQAAQAAANQQQAMAAEAAAQAAGSLTRAAEDARAEMSGRASSGYAREAQDALRDTPGAIPGGMGSREETASPGIPPQMERLGISSDDWVKIRATLSSDRSGGGVDGVPAEYRALVRDYFESMSKK</sequence>
<evidence type="ECO:0000313" key="4">
    <source>
        <dbReference type="EMBL" id="MFD2255890.1"/>
    </source>
</evidence>
<comment type="caution">
    <text evidence="4">The sequence shown here is derived from an EMBL/GenBank/DDBJ whole genome shotgun (WGS) entry which is preliminary data.</text>
</comment>
<feature type="coiled-coil region" evidence="1">
    <location>
        <begin position="515"/>
        <end position="566"/>
    </location>
</feature>
<feature type="region of interest" description="Disordered" evidence="2">
    <location>
        <begin position="964"/>
        <end position="998"/>
    </location>
</feature>
<keyword evidence="5" id="KW-1185">Reference proteome</keyword>
<keyword evidence="1" id="KW-0175">Coiled coil</keyword>
<name>A0ABW5D565_9BACT</name>
<feature type="transmembrane region" description="Helical" evidence="3">
    <location>
        <begin position="149"/>
        <end position="167"/>
    </location>
</feature>
<feature type="transmembrane region" description="Helical" evidence="3">
    <location>
        <begin position="23"/>
        <end position="48"/>
    </location>
</feature>
<evidence type="ECO:0008006" key="6">
    <source>
        <dbReference type="Google" id="ProtNLM"/>
    </source>
</evidence>
<evidence type="ECO:0000256" key="3">
    <source>
        <dbReference type="SAM" id="Phobius"/>
    </source>
</evidence>
<reference evidence="5" key="1">
    <citation type="journal article" date="2019" name="Int. J. Syst. Evol. Microbiol.">
        <title>The Global Catalogue of Microorganisms (GCM) 10K type strain sequencing project: providing services to taxonomists for standard genome sequencing and annotation.</title>
        <authorList>
            <consortium name="The Broad Institute Genomics Platform"/>
            <consortium name="The Broad Institute Genome Sequencing Center for Infectious Disease"/>
            <person name="Wu L."/>
            <person name="Ma J."/>
        </authorList>
    </citation>
    <scope>NUCLEOTIDE SEQUENCE [LARGE SCALE GENOMIC DNA]</scope>
    <source>
        <strain evidence="5">CGMCC 4.7106</strain>
    </source>
</reference>
<proteinExistence type="predicted"/>
<keyword evidence="3" id="KW-1133">Transmembrane helix</keyword>
<feature type="coiled-coil region" evidence="1">
    <location>
        <begin position="615"/>
        <end position="706"/>
    </location>
</feature>
<evidence type="ECO:0000313" key="5">
    <source>
        <dbReference type="Proteomes" id="UP001597375"/>
    </source>
</evidence>
<accession>A0ABW5D565</accession>
<gene>
    <name evidence="4" type="ORF">ACFSSA_04300</name>
</gene>
<keyword evidence="3" id="KW-0472">Membrane</keyword>
<dbReference type="Proteomes" id="UP001597375">
    <property type="component" value="Unassembled WGS sequence"/>
</dbReference>
<dbReference type="EMBL" id="JBHUIT010000002">
    <property type="protein sequence ID" value="MFD2255890.1"/>
    <property type="molecule type" value="Genomic_DNA"/>
</dbReference>
<feature type="transmembrane region" description="Helical" evidence="3">
    <location>
        <begin position="54"/>
        <end position="71"/>
    </location>
</feature>